<dbReference type="Gene3D" id="1.10.10.60">
    <property type="entry name" value="Homeodomain-like"/>
    <property type="match status" value="1"/>
</dbReference>
<sequence length="311" mass="34989">MPPDAAIAKRVREILASANLSEVSSKDIRKQMEEEMGVSLRSKKAFLREQIESFMAEAEDSGEGEAEEAADAEASGDGDGDSRLRDKLHSAIRESAPSKKTKKKGLTGLQKPCQLSDVLEAIVGIPQAPRSQVVKSLWAYIREHNLQVPEDKRKIKCDEALKKVFNSDYIDMFSMNQKLTKHVIPLDDRETRAANRLARKRKAEERAEKKEEAKKARKAAGKSPKVSGFTVPMKISPKLREFLGTEESQLSRPEVTKQLWDYIKSNQLQDPSDRRKILCDEKLEKLLDCKSFNGFGGLPKLLQAHLTSTRK</sequence>
<dbReference type="HOGENOM" id="CLU_046065_0_1_1"/>
<dbReference type="InterPro" id="IPR036885">
    <property type="entry name" value="SWIB_MDM2_dom_sf"/>
</dbReference>
<dbReference type="InterPro" id="IPR014876">
    <property type="entry name" value="DEK_C"/>
</dbReference>
<dbReference type="CDD" id="cd10567">
    <property type="entry name" value="SWIB-MDM2_like"/>
    <property type="match status" value="2"/>
</dbReference>
<reference evidence="4 5" key="1">
    <citation type="journal article" date="2011" name="Science">
        <title>The Selaginella genome identifies genetic changes associated with the evolution of vascular plants.</title>
        <authorList>
            <person name="Banks J.A."/>
            <person name="Nishiyama T."/>
            <person name="Hasebe M."/>
            <person name="Bowman J.L."/>
            <person name="Gribskov M."/>
            <person name="dePamphilis C."/>
            <person name="Albert V.A."/>
            <person name="Aono N."/>
            <person name="Aoyama T."/>
            <person name="Ambrose B.A."/>
            <person name="Ashton N.W."/>
            <person name="Axtell M.J."/>
            <person name="Barker E."/>
            <person name="Barker M.S."/>
            <person name="Bennetzen J.L."/>
            <person name="Bonawitz N.D."/>
            <person name="Chapple C."/>
            <person name="Cheng C."/>
            <person name="Correa L.G."/>
            <person name="Dacre M."/>
            <person name="DeBarry J."/>
            <person name="Dreyer I."/>
            <person name="Elias M."/>
            <person name="Engstrom E.M."/>
            <person name="Estelle M."/>
            <person name="Feng L."/>
            <person name="Finet C."/>
            <person name="Floyd S.K."/>
            <person name="Frommer W.B."/>
            <person name="Fujita T."/>
            <person name="Gramzow L."/>
            <person name="Gutensohn M."/>
            <person name="Harholt J."/>
            <person name="Hattori M."/>
            <person name="Heyl A."/>
            <person name="Hirai T."/>
            <person name="Hiwatashi Y."/>
            <person name="Ishikawa M."/>
            <person name="Iwata M."/>
            <person name="Karol K.G."/>
            <person name="Koehler B."/>
            <person name="Kolukisaoglu U."/>
            <person name="Kubo M."/>
            <person name="Kurata T."/>
            <person name="Lalonde S."/>
            <person name="Li K."/>
            <person name="Li Y."/>
            <person name="Litt A."/>
            <person name="Lyons E."/>
            <person name="Manning G."/>
            <person name="Maruyama T."/>
            <person name="Michael T.P."/>
            <person name="Mikami K."/>
            <person name="Miyazaki S."/>
            <person name="Morinaga S."/>
            <person name="Murata T."/>
            <person name="Mueller-Roeber B."/>
            <person name="Nelson D.R."/>
            <person name="Obara M."/>
            <person name="Oguri Y."/>
            <person name="Olmstead R.G."/>
            <person name="Onodera N."/>
            <person name="Petersen B.L."/>
            <person name="Pils B."/>
            <person name="Prigge M."/>
            <person name="Rensing S.A."/>
            <person name="Riano-Pachon D.M."/>
            <person name="Roberts A.W."/>
            <person name="Sato Y."/>
            <person name="Scheller H.V."/>
            <person name="Schulz B."/>
            <person name="Schulz C."/>
            <person name="Shakirov E.V."/>
            <person name="Shibagaki N."/>
            <person name="Shinohara N."/>
            <person name="Shippen D.E."/>
            <person name="Soerensen I."/>
            <person name="Sotooka R."/>
            <person name="Sugimoto N."/>
            <person name="Sugita M."/>
            <person name="Sumikawa N."/>
            <person name="Tanurdzic M."/>
            <person name="Theissen G."/>
            <person name="Ulvskov P."/>
            <person name="Wakazuki S."/>
            <person name="Weng J.K."/>
            <person name="Willats W.W."/>
            <person name="Wipf D."/>
            <person name="Wolf P.G."/>
            <person name="Yang L."/>
            <person name="Zimmer A.D."/>
            <person name="Zhu Q."/>
            <person name="Mitros T."/>
            <person name="Hellsten U."/>
            <person name="Loque D."/>
            <person name="Otillar R."/>
            <person name="Salamov A."/>
            <person name="Schmutz J."/>
            <person name="Shapiro H."/>
            <person name="Lindquist E."/>
            <person name="Lucas S."/>
            <person name="Rokhsar D."/>
            <person name="Grigoriev I.V."/>
        </authorList>
    </citation>
    <scope>NUCLEOTIDE SEQUENCE [LARGE SCALE GENOMIC DNA]</scope>
</reference>
<dbReference type="KEGG" id="smo:SELMODRAFT_121478"/>
<dbReference type="SUPFAM" id="SSF47592">
    <property type="entry name" value="SWIB/MDM2 domain"/>
    <property type="match status" value="2"/>
</dbReference>
<evidence type="ECO:0000313" key="4">
    <source>
        <dbReference type="EMBL" id="EFJ13881.1"/>
    </source>
</evidence>
<dbReference type="Gene3D" id="1.10.245.10">
    <property type="entry name" value="SWIB/MDM2 domain"/>
    <property type="match status" value="2"/>
</dbReference>
<dbReference type="PROSITE" id="PS51925">
    <property type="entry name" value="SWIB_MDM2"/>
    <property type="match status" value="2"/>
</dbReference>
<dbReference type="STRING" id="88036.D8SNZ3"/>
<feature type="compositionally biased region" description="Acidic residues" evidence="1">
    <location>
        <begin position="57"/>
        <end position="79"/>
    </location>
</feature>
<evidence type="ECO:0000259" key="3">
    <source>
        <dbReference type="PROSITE" id="PS51998"/>
    </source>
</evidence>
<dbReference type="Pfam" id="PF02201">
    <property type="entry name" value="SWIB"/>
    <property type="match status" value="2"/>
</dbReference>
<feature type="domain" description="DEK-C" evidence="3">
    <location>
        <begin position="1"/>
        <end position="56"/>
    </location>
</feature>
<evidence type="ECO:0000256" key="1">
    <source>
        <dbReference type="SAM" id="MobiDB-lite"/>
    </source>
</evidence>
<keyword evidence="5" id="KW-1185">Reference proteome</keyword>
<dbReference type="Gramene" id="EFJ13881">
    <property type="protein sequence ID" value="EFJ13881"/>
    <property type="gene ID" value="SELMODRAFT_121478"/>
</dbReference>
<feature type="domain" description="DM2" evidence="2">
    <location>
        <begin position="108"/>
        <end position="185"/>
    </location>
</feature>
<dbReference type="InterPro" id="IPR003121">
    <property type="entry name" value="SWIB_MDM2_domain"/>
</dbReference>
<dbReference type="PANTHER" id="PTHR13844">
    <property type="entry name" value="SWI/SNF-RELATED MATRIX-ASSOCIATED ACTIN-DEPENDENT REGULATOR OF CHROMATIN SUBFAMILY D"/>
    <property type="match status" value="1"/>
</dbReference>
<dbReference type="SMART" id="SM00151">
    <property type="entry name" value="SWIB"/>
    <property type="match status" value="2"/>
</dbReference>
<dbReference type="Proteomes" id="UP000001514">
    <property type="component" value="Unassembled WGS sequence"/>
</dbReference>
<dbReference type="EMBL" id="GL377630">
    <property type="protein sequence ID" value="EFJ13881.1"/>
    <property type="molecule type" value="Genomic_DNA"/>
</dbReference>
<dbReference type="AlphaFoldDB" id="D8SNZ3"/>
<feature type="region of interest" description="Disordered" evidence="1">
    <location>
        <begin position="56"/>
        <end position="85"/>
    </location>
</feature>
<dbReference type="InParanoid" id="D8SNZ3"/>
<dbReference type="SUPFAM" id="SSF109715">
    <property type="entry name" value="DEK C-terminal domain"/>
    <property type="match status" value="1"/>
</dbReference>
<dbReference type="GO" id="GO:0005634">
    <property type="term" value="C:nucleus"/>
    <property type="evidence" value="ECO:0000318"/>
    <property type="project" value="GO_Central"/>
</dbReference>
<dbReference type="Pfam" id="PF08766">
    <property type="entry name" value="DEK_C"/>
    <property type="match status" value="1"/>
</dbReference>
<feature type="domain" description="DM2" evidence="2">
    <location>
        <begin position="228"/>
        <end position="308"/>
    </location>
</feature>
<protein>
    <recommendedName>
        <fullName evidence="6">DM2 domain-containing protein</fullName>
    </recommendedName>
</protein>
<accession>D8SNZ3</accession>
<dbReference type="PROSITE" id="PS51998">
    <property type="entry name" value="DEK_C"/>
    <property type="match status" value="1"/>
</dbReference>
<name>D8SNZ3_SELML</name>
<proteinExistence type="predicted"/>
<evidence type="ECO:0008006" key="6">
    <source>
        <dbReference type="Google" id="ProtNLM"/>
    </source>
</evidence>
<dbReference type="InterPro" id="IPR019835">
    <property type="entry name" value="SWIB_domain"/>
</dbReference>
<dbReference type="eggNOG" id="KOG1946">
    <property type="taxonomic scope" value="Eukaryota"/>
</dbReference>
<evidence type="ECO:0000259" key="2">
    <source>
        <dbReference type="PROSITE" id="PS51925"/>
    </source>
</evidence>
<evidence type="ECO:0000313" key="5">
    <source>
        <dbReference type="Proteomes" id="UP000001514"/>
    </source>
</evidence>
<feature type="region of interest" description="Disordered" evidence="1">
    <location>
        <begin position="199"/>
        <end position="227"/>
    </location>
</feature>
<feature type="compositionally biased region" description="Basic and acidic residues" evidence="1">
    <location>
        <begin position="202"/>
        <end position="214"/>
    </location>
</feature>
<gene>
    <name evidence="4" type="ORF">SELMODRAFT_121478</name>
</gene>
<organism evidence="5">
    <name type="scientific">Selaginella moellendorffii</name>
    <name type="common">Spikemoss</name>
    <dbReference type="NCBI Taxonomy" id="88036"/>
    <lineage>
        <taxon>Eukaryota</taxon>
        <taxon>Viridiplantae</taxon>
        <taxon>Streptophyta</taxon>
        <taxon>Embryophyta</taxon>
        <taxon>Tracheophyta</taxon>
        <taxon>Lycopodiopsida</taxon>
        <taxon>Selaginellales</taxon>
        <taxon>Selaginellaceae</taxon>
        <taxon>Selaginella</taxon>
    </lineage>
</organism>